<protein>
    <recommendedName>
        <fullName evidence="4">ATP-dependent DNA ligase family profile domain-containing protein</fullName>
    </recommendedName>
</protein>
<feature type="region of interest" description="Disordered" evidence="1">
    <location>
        <begin position="1"/>
        <end position="50"/>
    </location>
</feature>
<name>A0A7G1NAH9_9ACTN</name>
<evidence type="ECO:0000313" key="3">
    <source>
        <dbReference type="Proteomes" id="UP000516373"/>
    </source>
</evidence>
<dbReference type="Gene3D" id="3.30.470.30">
    <property type="entry name" value="DNA ligase/mRNA capping enzyme"/>
    <property type="match status" value="1"/>
</dbReference>
<dbReference type="KEGG" id="stui:GCM10017668_00480"/>
<gene>
    <name evidence="2" type="ORF">GCM10017668_00480</name>
</gene>
<dbReference type="Proteomes" id="UP000516373">
    <property type="component" value="Chromosome"/>
</dbReference>
<dbReference type="AlphaFoldDB" id="A0A7G1NAH9"/>
<dbReference type="EMBL" id="AP023439">
    <property type="protein sequence ID" value="BCL18205.1"/>
    <property type="molecule type" value="Genomic_DNA"/>
</dbReference>
<accession>A0A7G1NAH9</accession>
<evidence type="ECO:0000256" key="1">
    <source>
        <dbReference type="SAM" id="MobiDB-lite"/>
    </source>
</evidence>
<dbReference type="Gene3D" id="3.30.1490.70">
    <property type="match status" value="1"/>
</dbReference>
<evidence type="ECO:0008006" key="4">
    <source>
        <dbReference type="Google" id="ProtNLM"/>
    </source>
</evidence>
<sequence length="102" mass="10787">MGLLGGFVVGPLNDPTEVQLTDQRRPRGSVAFTSAPRSPPPPTRCASWQPSRKWDGFRALVSVDAGKVVLRSRRGTETGPAFPEIVAGAAQLPDATAMDGVM</sequence>
<reference evidence="2 3" key="1">
    <citation type="journal article" date="2014" name="Int. J. Syst. Evol. Microbiol.">
        <title>Complete genome sequence of Corynebacterium casei LMG S-19264T (=DSM 44701T), isolated from a smear-ripened cheese.</title>
        <authorList>
            <consortium name="US DOE Joint Genome Institute (JGI-PGF)"/>
            <person name="Walter F."/>
            <person name="Albersmeier A."/>
            <person name="Kalinowski J."/>
            <person name="Ruckert C."/>
        </authorList>
    </citation>
    <scope>NUCLEOTIDE SEQUENCE [LARGE SCALE GENOMIC DNA]</scope>
    <source>
        <strain evidence="2 3">JCM 4255</strain>
    </source>
</reference>
<proteinExistence type="predicted"/>
<organism evidence="2 3">
    <name type="scientific">Streptomyces tuirus</name>
    <dbReference type="NCBI Taxonomy" id="68278"/>
    <lineage>
        <taxon>Bacteria</taxon>
        <taxon>Bacillati</taxon>
        <taxon>Actinomycetota</taxon>
        <taxon>Actinomycetes</taxon>
        <taxon>Kitasatosporales</taxon>
        <taxon>Streptomycetaceae</taxon>
        <taxon>Streptomyces</taxon>
    </lineage>
</organism>
<dbReference type="SUPFAM" id="SSF56091">
    <property type="entry name" value="DNA ligase/mRNA capping enzyme, catalytic domain"/>
    <property type="match status" value="1"/>
</dbReference>
<evidence type="ECO:0000313" key="2">
    <source>
        <dbReference type="EMBL" id="BCL18205.1"/>
    </source>
</evidence>